<comment type="pathway">
    <text evidence="1">Carbohydrate metabolism; tricarboxylic acid cycle.</text>
</comment>
<dbReference type="GO" id="GO:0006099">
    <property type="term" value="P:tricarboxylic acid cycle"/>
    <property type="evidence" value="ECO:0007669"/>
    <property type="project" value="UniProtKB-UniPathway"/>
</dbReference>
<dbReference type="GO" id="GO:0005975">
    <property type="term" value="P:carbohydrate metabolic process"/>
    <property type="evidence" value="ECO:0007669"/>
    <property type="project" value="TreeGrafter"/>
</dbReference>
<dbReference type="PANTHER" id="PTHR11739:SF4">
    <property type="entry name" value="CITRATE SYNTHASE, PEROXISOMAL"/>
    <property type="match status" value="1"/>
</dbReference>
<dbReference type="CDD" id="cd06100">
    <property type="entry name" value="CCL_ACL-C"/>
    <property type="match status" value="1"/>
</dbReference>
<dbReference type="PANTHER" id="PTHR11739">
    <property type="entry name" value="CITRATE SYNTHASE"/>
    <property type="match status" value="1"/>
</dbReference>
<accession>A0A1I7D265</accession>
<organism evidence="5 6">
    <name type="scientific">Geodermatophilus amargosae</name>
    <dbReference type="NCBI Taxonomy" id="1296565"/>
    <lineage>
        <taxon>Bacteria</taxon>
        <taxon>Bacillati</taxon>
        <taxon>Actinomycetota</taxon>
        <taxon>Actinomycetes</taxon>
        <taxon>Geodermatophilales</taxon>
        <taxon>Geodermatophilaceae</taxon>
        <taxon>Geodermatophilus</taxon>
    </lineage>
</organism>
<dbReference type="GO" id="GO:0036440">
    <property type="term" value="F:citrate synthase activity"/>
    <property type="evidence" value="ECO:0007669"/>
    <property type="project" value="UniProtKB-EC"/>
</dbReference>
<evidence type="ECO:0000256" key="2">
    <source>
        <dbReference type="ARBA" id="ARBA00010566"/>
    </source>
</evidence>
<dbReference type="Pfam" id="PF00285">
    <property type="entry name" value="Citrate_synt"/>
    <property type="match status" value="1"/>
</dbReference>
<evidence type="ECO:0000313" key="6">
    <source>
        <dbReference type="Proteomes" id="UP000199546"/>
    </source>
</evidence>
<dbReference type="UniPathway" id="UPA00223"/>
<comment type="similarity">
    <text evidence="2">Belongs to the citrate synthase family.</text>
</comment>
<evidence type="ECO:0000256" key="3">
    <source>
        <dbReference type="ARBA" id="ARBA00012972"/>
    </source>
</evidence>
<dbReference type="STRING" id="1296565.SAMN05660657_05207"/>
<dbReference type="InterPro" id="IPR016142">
    <property type="entry name" value="Citrate_synth-like_lrg_a-sub"/>
</dbReference>
<dbReference type="InterPro" id="IPR036969">
    <property type="entry name" value="Citrate_synthase_sf"/>
</dbReference>
<dbReference type="InterPro" id="IPR016143">
    <property type="entry name" value="Citrate_synth-like_sm_a-sub"/>
</dbReference>
<keyword evidence="6" id="KW-1185">Reference proteome</keyword>
<proteinExistence type="inferred from homology"/>
<dbReference type="RefSeq" id="WP_093584237.1">
    <property type="nucleotide sequence ID" value="NZ_FPBA01000031.1"/>
</dbReference>
<dbReference type="AlphaFoldDB" id="A0A1I7D265"/>
<dbReference type="GO" id="GO:0005829">
    <property type="term" value="C:cytosol"/>
    <property type="evidence" value="ECO:0007669"/>
    <property type="project" value="TreeGrafter"/>
</dbReference>
<evidence type="ECO:0000313" key="5">
    <source>
        <dbReference type="EMBL" id="SFU05772.1"/>
    </source>
</evidence>
<gene>
    <name evidence="5" type="ORF">SAMN05660657_05207</name>
</gene>
<reference evidence="6" key="1">
    <citation type="submission" date="2016-10" db="EMBL/GenBank/DDBJ databases">
        <authorList>
            <person name="Varghese N."/>
            <person name="Submissions S."/>
        </authorList>
    </citation>
    <scope>NUCLEOTIDE SEQUENCE [LARGE SCALE GENOMIC DNA]</scope>
    <source>
        <strain evidence="6">DSM 46136</strain>
    </source>
</reference>
<dbReference type="OrthoDB" id="3284791at2"/>
<protein>
    <recommendedName>
        <fullName evidence="3">citrate synthase (unknown stereospecificity)</fullName>
        <ecNumber evidence="3">2.3.3.16</ecNumber>
    </recommendedName>
</protein>
<evidence type="ECO:0000256" key="4">
    <source>
        <dbReference type="ARBA" id="ARBA00022679"/>
    </source>
</evidence>
<dbReference type="Gene3D" id="1.10.580.10">
    <property type="entry name" value="Citrate Synthase, domain 1"/>
    <property type="match status" value="1"/>
</dbReference>
<dbReference type="Gene3D" id="1.10.230.10">
    <property type="entry name" value="Cytochrome P450-Terp, domain 2"/>
    <property type="match status" value="1"/>
</dbReference>
<dbReference type="NCBIfam" id="NF004868">
    <property type="entry name" value="PRK06224.1-5"/>
    <property type="match status" value="1"/>
</dbReference>
<dbReference type="SUPFAM" id="SSF48256">
    <property type="entry name" value="Citrate synthase"/>
    <property type="match status" value="1"/>
</dbReference>
<dbReference type="InterPro" id="IPR002020">
    <property type="entry name" value="Citrate_synthase"/>
</dbReference>
<sequence>MAARVEKLTSDIAWSTPDRIVVKGQDLCGDLLGKQSLGDVAFLIMTDRLPTSENESVMFNALAVTLIEHGMTPSAIATRMTVTGAPEAMQAAIAAGLAGLGSVFVGSMETAAHLLQDAVPDPTAPVDVDGLASEVVTELRSRKAQVPGIGHPVHKPVDPRAVRLFELAEETGFSGPYVALMQRIAAVAGERAGRELPVNATGAIASIASEMGISWTVIRGIGVISRCIGLVGHVREELTNPIAREITARVGRETSEAAIRASEQR</sequence>
<name>A0A1I7D265_9ACTN</name>
<keyword evidence="4" id="KW-0808">Transferase</keyword>
<dbReference type="EC" id="2.3.3.16" evidence="3"/>
<dbReference type="Proteomes" id="UP000199546">
    <property type="component" value="Unassembled WGS sequence"/>
</dbReference>
<evidence type="ECO:0000256" key="1">
    <source>
        <dbReference type="ARBA" id="ARBA00005163"/>
    </source>
</evidence>
<dbReference type="EMBL" id="FPBA01000031">
    <property type="protein sequence ID" value="SFU05772.1"/>
    <property type="molecule type" value="Genomic_DNA"/>
</dbReference>